<accession>A0A9P6QM50</accession>
<dbReference type="Proteomes" id="UP000823405">
    <property type="component" value="Unassembled WGS sequence"/>
</dbReference>
<dbReference type="Gene3D" id="1.10.443.10">
    <property type="entry name" value="Intergrase catalytic core"/>
    <property type="match status" value="1"/>
</dbReference>
<keyword evidence="2" id="KW-1185">Reference proteome</keyword>
<gene>
    <name evidence="1" type="ORF">BGZ97_011205</name>
</gene>
<proteinExistence type="predicted"/>
<organism evidence="1 2">
    <name type="scientific">Linnemannia gamsii</name>
    <dbReference type="NCBI Taxonomy" id="64522"/>
    <lineage>
        <taxon>Eukaryota</taxon>
        <taxon>Fungi</taxon>
        <taxon>Fungi incertae sedis</taxon>
        <taxon>Mucoromycota</taxon>
        <taxon>Mortierellomycotina</taxon>
        <taxon>Mortierellomycetes</taxon>
        <taxon>Mortierellales</taxon>
        <taxon>Mortierellaceae</taxon>
        <taxon>Linnemannia</taxon>
    </lineage>
</organism>
<protein>
    <recommendedName>
        <fullName evidence="3">Integrase</fullName>
    </recommendedName>
</protein>
<sequence>SLGHERITHYIQEIMQWIPRVEGQPKYKARAVGATAALKQGVPVDDVATHGNWSSPAIVEQFYRLSKTFKNDFTLAILS</sequence>
<comment type="caution">
    <text evidence="1">The sequence shown here is derived from an EMBL/GenBank/DDBJ whole genome shotgun (WGS) entry which is preliminary data.</text>
</comment>
<evidence type="ECO:0008006" key="3">
    <source>
        <dbReference type="Google" id="ProtNLM"/>
    </source>
</evidence>
<dbReference type="GO" id="GO:0006310">
    <property type="term" value="P:DNA recombination"/>
    <property type="evidence" value="ECO:0007669"/>
    <property type="project" value="InterPro"/>
</dbReference>
<dbReference type="GO" id="GO:0015074">
    <property type="term" value="P:DNA integration"/>
    <property type="evidence" value="ECO:0007669"/>
    <property type="project" value="InterPro"/>
</dbReference>
<dbReference type="EMBL" id="JAAAIN010006179">
    <property type="protein sequence ID" value="KAG0271593.1"/>
    <property type="molecule type" value="Genomic_DNA"/>
</dbReference>
<reference evidence="1" key="1">
    <citation type="journal article" date="2020" name="Fungal Divers.">
        <title>Resolving the Mortierellaceae phylogeny through synthesis of multi-gene phylogenetics and phylogenomics.</title>
        <authorList>
            <person name="Vandepol N."/>
            <person name="Liber J."/>
            <person name="Desiro A."/>
            <person name="Na H."/>
            <person name="Kennedy M."/>
            <person name="Barry K."/>
            <person name="Grigoriev I.V."/>
            <person name="Miller A.N."/>
            <person name="O'Donnell K."/>
            <person name="Stajich J.E."/>
            <person name="Bonito G."/>
        </authorList>
    </citation>
    <scope>NUCLEOTIDE SEQUENCE</scope>
    <source>
        <strain evidence="1">NVP60</strain>
    </source>
</reference>
<feature type="non-terminal residue" evidence="1">
    <location>
        <position position="1"/>
    </location>
</feature>
<dbReference type="OrthoDB" id="2387460at2759"/>
<name>A0A9P6QM50_9FUNG</name>
<evidence type="ECO:0000313" key="2">
    <source>
        <dbReference type="Proteomes" id="UP000823405"/>
    </source>
</evidence>
<dbReference type="GO" id="GO:0003677">
    <property type="term" value="F:DNA binding"/>
    <property type="evidence" value="ECO:0007669"/>
    <property type="project" value="InterPro"/>
</dbReference>
<dbReference type="InterPro" id="IPR013762">
    <property type="entry name" value="Integrase-like_cat_sf"/>
</dbReference>
<evidence type="ECO:0000313" key="1">
    <source>
        <dbReference type="EMBL" id="KAG0271593.1"/>
    </source>
</evidence>
<dbReference type="AlphaFoldDB" id="A0A9P6QM50"/>